<feature type="domain" description="Ig-like" evidence="9">
    <location>
        <begin position="169"/>
        <end position="262"/>
    </location>
</feature>
<dbReference type="Proteomes" id="UP000009046">
    <property type="component" value="Unassembled WGS sequence"/>
</dbReference>
<sequence length="263" mass="29450">MVAWLRVDTQTILTIAGHVITKNHRIGITHSDQRTWSLHIKEVKETDQGWYMCQINTDPMKSQTAHLQVVVPPDILDYPTSMDMVVREGKDVTLRCAASGSPKPTVAWRRESARGISLGNGSFVQTVEGTMLHIPKVTRYDMGAYLCIASNGIPPTVSKRILLIVHFPPNIWAGKQLVGAVENQAVALECHAEAFPRAINYWVKEKGEILNEGTKYKPVFEETSYKVVMRLVIKNVTSKDYGSYKCISKNSLGDTEGTMKLYQ</sequence>
<comment type="subcellular location">
    <subcellularLocation>
        <location evidence="1">Cell membrane</location>
    </subcellularLocation>
</comment>
<protein>
    <submittedName>
        <fullName evidence="10">Neurotrimin, putative</fullName>
    </submittedName>
</protein>
<reference evidence="10" key="2">
    <citation type="submission" date="2007-04" db="EMBL/GenBank/DDBJ databases">
        <title>The genome of the human body louse.</title>
        <authorList>
            <consortium name="The Human Body Louse Genome Consortium"/>
            <person name="Kirkness E."/>
            <person name="Walenz B."/>
            <person name="Hass B."/>
            <person name="Bruggner R."/>
            <person name="Strausberg R."/>
        </authorList>
    </citation>
    <scope>NUCLEOTIDE SEQUENCE</scope>
    <source>
        <strain evidence="10">USDA</strain>
    </source>
</reference>
<feature type="domain" description="Ig-like" evidence="9">
    <location>
        <begin position="73"/>
        <end position="158"/>
    </location>
</feature>
<dbReference type="PANTHER" id="PTHR12231">
    <property type="entry name" value="CTX-RELATED TYPE I TRANSMEMBRANE PROTEIN"/>
    <property type="match status" value="1"/>
</dbReference>
<dbReference type="SMART" id="SM00409">
    <property type="entry name" value="IG"/>
    <property type="match status" value="3"/>
</dbReference>
<name>E0VZD1_PEDHC</name>
<dbReference type="RefSeq" id="XP_002431475.1">
    <property type="nucleotide sequence ID" value="XM_002431430.1"/>
</dbReference>
<dbReference type="FunFam" id="2.60.40.10:FF:000328">
    <property type="entry name" value="CLUMA_CG000981, isoform A"/>
    <property type="match status" value="1"/>
</dbReference>
<proteinExistence type="predicted"/>
<dbReference type="SUPFAM" id="SSF48726">
    <property type="entry name" value="Immunoglobulin"/>
    <property type="match status" value="3"/>
</dbReference>
<accession>E0VZD1</accession>
<evidence type="ECO:0000256" key="4">
    <source>
        <dbReference type="ARBA" id="ARBA00022737"/>
    </source>
</evidence>
<dbReference type="OrthoDB" id="10012075at2759"/>
<evidence type="ECO:0000256" key="5">
    <source>
        <dbReference type="ARBA" id="ARBA00023136"/>
    </source>
</evidence>
<dbReference type="InterPro" id="IPR036179">
    <property type="entry name" value="Ig-like_dom_sf"/>
</dbReference>
<dbReference type="InterPro" id="IPR007110">
    <property type="entry name" value="Ig-like_dom"/>
</dbReference>
<dbReference type="GO" id="GO:0005886">
    <property type="term" value="C:plasma membrane"/>
    <property type="evidence" value="ECO:0007669"/>
    <property type="project" value="UniProtKB-SubCell"/>
</dbReference>
<evidence type="ECO:0000256" key="8">
    <source>
        <dbReference type="ARBA" id="ARBA00023319"/>
    </source>
</evidence>
<dbReference type="EMBL" id="DS235851">
    <property type="protein sequence ID" value="EEB18737.1"/>
    <property type="molecule type" value="Genomic_DNA"/>
</dbReference>
<dbReference type="STRING" id="121224.E0VZD1"/>
<dbReference type="HOGENOM" id="CLU_027228_1_0_1"/>
<dbReference type="InParanoid" id="E0VZD1"/>
<evidence type="ECO:0000256" key="1">
    <source>
        <dbReference type="ARBA" id="ARBA00004236"/>
    </source>
</evidence>
<dbReference type="KEGG" id="phu:Phum_PHUM530320"/>
<dbReference type="Gene3D" id="2.60.40.10">
    <property type="entry name" value="Immunoglobulins"/>
    <property type="match status" value="3"/>
</dbReference>
<keyword evidence="4" id="KW-0677">Repeat</keyword>
<dbReference type="eggNOG" id="KOG3510">
    <property type="taxonomic scope" value="Eukaryota"/>
</dbReference>
<dbReference type="EnsemblMetazoa" id="PHUM530320-RA">
    <property type="protein sequence ID" value="PHUM530320-PA"/>
    <property type="gene ID" value="PHUM530320"/>
</dbReference>
<keyword evidence="3" id="KW-0732">Signal</keyword>
<dbReference type="InterPro" id="IPR003599">
    <property type="entry name" value="Ig_sub"/>
</dbReference>
<dbReference type="FunCoup" id="E0VZD1">
    <property type="interactions" value="278"/>
</dbReference>
<dbReference type="InterPro" id="IPR051170">
    <property type="entry name" value="Neural/epithelial_adhesion"/>
</dbReference>
<dbReference type="VEuPathDB" id="VectorBase:PHUM530320"/>
<evidence type="ECO:0000259" key="9">
    <source>
        <dbReference type="PROSITE" id="PS50835"/>
    </source>
</evidence>
<gene>
    <name evidence="11" type="primary">8235143</name>
    <name evidence="10" type="ORF">Phum_PHUM530320</name>
</gene>
<dbReference type="CTD" id="8235143"/>
<reference evidence="10" key="1">
    <citation type="submission" date="2007-04" db="EMBL/GenBank/DDBJ databases">
        <title>Annotation of Pediculus humanus corporis strain USDA.</title>
        <authorList>
            <person name="Kirkness E."/>
            <person name="Hannick L."/>
            <person name="Hass B."/>
            <person name="Bruggner R."/>
            <person name="Lawson D."/>
            <person name="Bidwell S."/>
            <person name="Joardar V."/>
            <person name="Caler E."/>
            <person name="Walenz B."/>
            <person name="Inman J."/>
            <person name="Schobel S."/>
            <person name="Galinsky K."/>
            <person name="Amedeo P."/>
            <person name="Strausberg R."/>
        </authorList>
    </citation>
    <scope>NUCLEOTIDE SEQUENCE</scope>
    <source>
        <strain evidence="10">USDA</strain>
    </source>
</reference>
<organism>
    <name type="scientific">Pediculus humanus subsp. corporis</name>
    <name type="common">Body louse</name>
    <dbReference type="NCBI Taxonomy" id="121224"/>
    <lineage>
        <taxon>Eukaryota</taxon>
        <taxon>Metazoa</taxon>
        <taxon>Ecdysozoa</taxon>
        <taxon>Arthropoda</taxon>
        <taxon>Hexapoda</taxon>
        <taxon>Insecta</taxon>
        <taxon>Pterygota</taxon>
        <taxon>Neoptera</taxon>
        <taxon>Paraneoptera</taxon>
        <taxon>Psocodea</taxon>
        <taxon>Troctomorpha</taxon>
        <taxon>Phthiraptera</taxon>
        <taxon>Anoplura</taxon>
        <taxon>Pediculidae</taxon>
        <taxon>Pediculus</taxon>
    </lineage>
</organism>
<dbReference type="EMBL" id="AAZO01006438">
    <property type="status" value="NOT_ANNOTATED_CDS"/>
    <property type="molecule type" value="Genomic_DNA"/>
</dbReference>
<evidence type="ECO:0000313" key="11">
    <source>
        <dbReference type="EnsemblMetazoa" id="PHUM530320-PA"/>
    </source>
</evidence>
<keyword evidence="5" id="KW-0472">Membrane</keyword>
<keyword evidence="7" id="KW-0325">Glycoprotein</keyword>
<evidence type="ECO:0000256" key="7">
    <source>
        <dbReference type="ARBA" id="ARBA00023180"/>
    </source>
</evidence>
<evidence type="ECO:0000313" key="12">
    <source>
        <dbReference type="Proteomes" id="UP000009046"/>
    </source>
</evidence>
<keyword evidence="6" id="KW-1015">Disulfide bond</keyword>
<evidence type="ECO:0000256" key="3">
    <source>
        <dbReference type="ARBA" id="ARBA00022729"/>
    </source>
</evidence>
<dbReference type="Pfam" id="PF13927">
    <property type="entry name" value="Ig_3"/>
    <property type="match status" value="2"/>
</dbReference>
<evidence type="ECO:0000313" key="10">
    <source>
        <dbReference type="EMBL" id="EEB18737.1"/>
    </source>
</evidence>
<dbReference type="SMART" id="SM00408">
    <property type="entry name" value="IGc2"/>
    <property type="match status" value="2"/>
</dbReference>
<keyword evidence="12" id="KW-1185">Reference proteome</keyword>
<dbReference type="InterPro" id="IPR003598">
    <property type="entry name" value="Ig_sub2"/>
</dbReference>
<dbReference type="PANTHER" id="PTHR12231:SF253">
    <property type="entry name" value="DPR-INTERACTING PROTEIN ETA, ISOFORM B-RELATED"/>
    <property type="match status" value="1"/>
</dbReference>
<dbReference type="InterPro" id="IPR013783">
    <property type="entry name" value="Ig-like_fold"/>
</dbReference>
<keyword evidence="2" id="KW-1003">Cell membrane</keyword>
<evidence type="ECO:0000256" key="2">
    <source>
        <dbReference type="ARBA" id="ARBA00022475"/>
    </source>
</evidence>
<dbReference type="PROSITE" id="PS50835">
    <property type="entry name" value="IG_LIKE"/>
    <property type="match status" value="2"/>
</dbReference>
<dbReference type="GeneID" id="8235143"/>
<reference evidence="11" key="3">
    <citation type="submission" date="2020-05" db="UniProtKB">
        <authorList>
            <consortium name="EnsemblMetazoa"/>
        </authorList>
    </citation>
    <scope>IDENTIFICATION</scope>
    <source>
        <strain evidence="11">USDA</strain>
    </source>
</reference>
<dbReference type="AlphaFoldDB" id="E0VZD1"/>
<dbReference type="GO" id="GO:0043005">
    <property type="term" value="C:neuron projection"/>
    <property type="evidence" value="ECO:0007669"/>
    <property type="project" value="TreeGrafter"/>
</dbReference>
<evidence type="ECO:0000256" key="6">
    <source>
        <dbReference type="ARBA" id="ARBA00023157"/>
    </source>
</evidence>
<dbReference type="OMA" id="WTINEQI"/>
<keyword evidence="8" id="KW-0393">Immunoglobulin domain</keyword>